<evidence type="ECO:0000256" key="1">
    <source>
        <dbReference type="ARBA" id="ARBA00023239"/>
    </source>
</evidence>
<comment type="function">
    <text evidence="3">Lytic transglycosylase with a strong preference for naked glycan strands that lack stem peptides.</text>
</comment>
<sequence length="172" mass="18300">MLASCAPRASSPPPAGARVHVVQPGDTLFSIARRYGVGVEELRAYNGLDGNLIHSGQPLRIPPAQAAPAPPIGYSETGVASWYGPEFQGRRTASGEIFDMHALTAAHRTLPFGSIVRVTRLDTGAEVVVRINDRGPFAKGRILDLSYAAALKLDLVRSGTARVRIEVIGFEG</sequence>
<reference evidence="6" key="1">
    <citation type="journal article" date="2020" name="mSystems">
        <title>Genome- and Community-Level Interaction Insights into Carbon Utilization and Element Cycling Functions of Hydrothermarchaeota in Hydrothermal Sediment.</title>
        <authorList>
            <person name="Zhou Z."/>
            <person name="Liu Y."/>
            <person name="Xu W."/>
            <person name="Pan J."/>
            <person name="Luo Z.H."/>
            <person name="Li M."/>
        </authorList>
    </citation>
    <scope>NUCLEOTIDE SEQUENCE [LARGE SCALE GENOMIC DNA]</scope>
    <source>
        <strain evidence="6">HyVt-570</strain>
    </source>
</reference>
<evidence type="ECO:0000259" key="5">
    <source>
        <dbReference type="PROSITE" id="PS51782"/>
    </source>
</evidence>
<dbReference type="InterPro" id="IPR034718">
    <property type="entry name" value="RlpA"/>
</dbReference>
<dbReference type="EC" id="4.2.2.-" evidence="3"/>
<dbReference type="EMBL" id="DRPZ01000276">
    <property type="protein sequence ID" value="HGY10556.1"/>
    <property type="molecule type" value="Genomic_DNA"/>
</dbReference>
<dbReference type="Gene3D" id="2.40.40.10">
    <property type="entry name" value="RlpA-like domain"/>
    <property type="match status" value="1"/>
</dbReference>
<dbReference type="Pfam" id="PF03330">
    <property type="entry name" value="DPBB_1"/>
    <property type="match status" value="1"/>
</dbReference>
<dbReference type="InterPro" id="IPR009009">
    <property type="entry name" value="RlpA-like_DPBB"/>
</dbReference>
<dbReference type="SUPFAM" id="SSF50685">
    <property type="entry name" value="Barwin-like endoglucanases"/>
    <property type="match status" value="1"/>
</dbReference>
<dbReference type="SMART" id="SM00257">
    <property type="entry name" value="LysM"/>
    <property type="match status" value="1"/>
</dbReference>
<dbReference type="Gene3D" id="3.10.350.10">
    <property type="entry name" value="LysM domain"/>
    <property type="match status" value="1"/>
</dbReference>
<dbReference type="PROSITE" id="PS51782">
    <property type="entry name" value="LYSM"/>
    <property type="match status" value="1"/>
</dbReference>
<comment type="similarity">
    <text evidence="3 4">Belongs to the RlpA family.</text>
</comment>
<dbReference type="GO" id="GO:0071555">
    <property type="term" value="P:cell wall organization"/>
    <property type="evidence" value="ECO:0007669"/>
    <property type="project" value="UniProtKB-KW"/>
</dbReference>
<keyword evidence="1 3" id="KW-0456">Lyase</keyword>
<dbReference type="InterPro" id="IPR036908">
    <property type="entry name" value="RlpA-like_sf"/>
</dbReference>
<feature type="domain" description="LysM" evidence="5">
    <location>
        <begin position="18"/>
        <end position="61"/>
    </location>
</feature>
<dbReference type="GO" id="GO:0008932">
    <property type="term" value="F:lytic endotransglycosylase activity"/>
    <property type="evidence" value="ECO:0007669"/>
    <property type="project" value="UniProtKB-UniRule"/>
</dbReference>
<gene>
    <name evidence="3" type="primary">rlpA</name>
    <name evidence="6" type="ORF">ENK37_10995</name>
</gene>
<evidence type="ECO:0000256" key="3">
    <source>
        <dbReference type="HAMAP-Rule" id="MF_02071"/>
    </source>
</evidence>
<name>A0A7C4ZAB8_9DEIN</name>
<dbReference type="AlphaFoldDB" id="A0A7C4ZAB8"/>
<accession>A0A7C4ZAB8</accession>
<dbReference type="PANTHER" id="PTHR34183:SF1">
    <property type="entry name" value="ENDOLYTIC PEPTIDOGLYCAN TRANSGLYCOSYLASE RLPA"/>
    <property type="match status" value="1"/>
</dbReference>
<dbReference type="CDD" id="cd00118">
    <property type="entry name" value="LysM"/>
    <property type="match status" value="1"/>
</dbReference>
<dbReference type="CDD" id="cd22268">
    <property type="entry name" value="DPBB_RlpA-like"/>
    <property type="match status" value="1"/>
</dbReference>
<protein>
    <recommendedName>
        <fullName evidence="3">Probable endolytic peptidoglycan transglycosylase RlpA</fullName>
        <ecNumber evidence="3">4.2.2.-</ecNumber>
    </recommendedName>
</protein>
<dbReference type="HAMAP" id="MF_02071">
    <property type="entry name" value="RlpA"/>
    <property type="match status" value="1"/>
</dbReference>
<dbReference type="Proteomes" id="UP000885759">
    <property type="component" value="Unassembled WGS sequence"/>
</dbReference>
<dbReference type="InterPro" id="IPR012997">
    <property type="entry name" value="RplA"/>
</dbReference>
<dbReference type="InterPro" id="IPR018392">
    <property type="entry name" value="LysM"/>
</dbReference>
<dbReference type="NCBIfam" id="TIGR00413">
    <property type="entry name" value="rlpA"/>
    <property type="match status" value="1"/>
</dbReference>
<dbReference type="GO" id="GO:0000270">
    <property type="term" value="P:peptidoglycan metabolic process"/>
    <property type="evidence" value="ECO:0007669"/>
    <property type="project" value="UniProtKB-UniRule"/>
</dbReference>
<dbReference type="InterPro" id="IPR036779">
    <property type="entry name" value="LysM_dom_sf"/>
</dbReference>
<evidence type="ECO:0000256" key="2">
    <source>
        <dbReference type="ARBA" id="ARBA00023316"/>
    </source>
</evidence>
<dbReference type="PANTHER" id="PTHR34183">
    <property type="entry name" value="ENDOLYTIC PEPTIDOGLYCAN TRANSGLYCOSYLASE RLPA"/>
    <property type="match status" value="1"/>
</dbReference>
<organism evidence="6">
    <name type="scientific">Oceanithermus profundus</name>
    <dbReference type="NCBI Taxonomy" id="187137"/>
    <lineage>
        <taxon>Bacteria</taxon>
        <taxon>Thermotogati</taxon>
        <taxon>Deinococcota</taxon>
        <taxon>Deinococci</taxon>
        <taxon>Thermales</taxon>
        <taxon>Thermaceae</taxon>
        <taxon>Oceanithermus</taxon>
    </lineage>
</organism>
<proteinExistence type="inferred from homology"/>
<evidence type="ECO:0000256" key="4">
    <source>
        <dbReference type="RuleBase" id="RU003495"/>
    </source>
</evidence>
<comment type="caution">
    <text evidence="6">The sequence shown here is derived from an EMBL/GenBank/DDBJ whole genome shotgun (WGS) entry which is preliminary data.</text>
</comment>
<dbReference type="SUPFAM" id="SSF54106">
    <property type="entry name" value="LysM domain"/>
    <property type="match status" value="1"/>
</dbReference>
<evidence type="ECO:0000313" key="6">
    <source>
        <dbReference type="EMBL" id="HGY10556.1"/>
    </source>
</evidence>
<keyword evidence="2 3" id="KW-0961">Cell wall biogenesis/degradation</keyword>
<dbReference type="Pfam" id="PF01476">
    <property type="entry name" value="LysM"/>
    <property type="match status" value="1"/>
</dbReference>